<dbReference type="SUPFAM" id="SSF52833">
    <property type="entry name" value="Thioredoxin-like"/>
    <property type="match status" value="1"/>
</dbReference>
<keyword evidence="8" id="KW-0521">NADP</keyword>
<dbReference type="InterPro" id="IPR005982">
    <property type="entry name" value="Thioredox_Rdtase"/>
</dbReference>
<keyword evidence="5" id="KW-1015">Disulfide bond</keyword>
<feature type="region of interest" description="Disordered" evidence="9">
    <location>
        <begin position="415"/>
        <end position="436"/>
    </location>
</feature>
<dbReference type="GO" id="GO:0019430">
    <property type="term" value="P:removal of superoxide radicals"/>
    <property type="evidence" value="ECO:0007669"/>
    <property type="project" value="UniProtKB-UniRule"/>
</dbReference>
<comment type="similarity">
    <text evidence="1 7">Belongs to the class-II pyridine nucleotide-disulfide oxidoreductase family.</text>
</comment>
<evidence type="ECO:0000256" key="5">
    <source>
        <dbReference type="ARBA" id="ARBA00023157"/>
    </source>
</evidence>
<dbReference type="EMBL" id="GDKF01003940">
    <property type="protein sequence ID" value="JAT74682.1"/>
    <property type="molecule type" value="Transcribed_RNA"/>
</dbReference>
<dbReference type="PRINTS" id="PR00469">
    <property type="entry name" value="PNDRDTASEII"/>
</dbReference>
<dbReference type="Gene3D" id="3.40.30.10">
    <property type="entry name" value="Glutaredoxin"/>
    <property type="match status" value="1"/>
</dbReference>
<dbReference type="InterPro" id="IPR023753">
    <property type="entry name" value="FAD/NAD-binding_dom"/>
</dbReference>
<dbReference type="PANTHER" id="PTHR48105">
    <property type="entry name" value="THIOREDOXIN REDUCTASE 1-RELATED-RELATED"/>
    <property type="match status" value="1"/>
</dbReference>
<dbReference type="Pfam" id="PF00085">
    <property type="entry name" value="Thioredoxin"/>
    <property type="match status" value="1"/>
</dbReference>
<feature type="compositionally biased region" description="Polar residues" evidence="9">
    <location>
        <begin position="62"/>
        <end position="73"/>
    </location>
</feature>
<accession>A0A1D2A637</accession>
<dbReference type="EC" id="1.8.1.9" evidence="7"/>
<dbReference type="SUPFAM" id="SSF51905">
    <property type="entry name" value="FAD/NAD(P)-binding domain"/>
    <property type="match status" value="1"/>
</dbReference>
<evidence type="ECO:0000256" key="7">
    <source>
        <dbReference type="RuleBase" id="RU003880"/>
    </source>
</evidence>
<dbReference type="PROSITE" id="PS00573">
    <property type="entry name" value="PYRIDINE_REDOX_2"/>
    <property type="match status" value="1"/>
</dbReference>
<evidence type="ECO:0000256" key="8">
    <source>
        <dbReference type="RuleBase" id="RU003881"/>
    </source>
</evidence>
<dbReference type="InterPro" id="IPR050097">
    <property type="entry name" value="Ferredoxin-NADP_redctase_2"/>
</dbReference>
<proteinExistence type="inferred from homology"/>
<comment type="catalytic activity">
    <reaction evidence="7">
        <text>[thioredoxin]-dithiol + NADP(+) = [thioredoxin]-disulfide + NADPH + H(+)</text>
        <dbReference type="Rhea" id="RHEA:20345"/>
        <dbReference type="Rhea" id="RHEA-COMP:10698"/>
        <dbReference type="Rhea" id="RHEA-COMP:10700"/>
        <dbReference type="ChEBI" id="CHEBI:15378"/>
        <dbReference type="ChEBI" id="CHEBI:29950"/>
        <dbReference type="ChEBI" id="CHEBI:50058"/>
        <dbReference type="ChEBI" id="CHEBI:57783"/>
        <dbReference type="ChEBI" id="CHEBI:58349"/>
        <dbReference type="EC" id="1.8.1.9"/>
    </reaction>
</comment>
<evidence type="ECO:0000256" key="3">
    <source>
        <dbReference type="ARBA" id="ARBA00022827"/>
    </source>
</evidence>
<evidence type="ECO:0000256" key="1">
    <source>
        <dbReference type="ARBA" id="ARBA00009333"/>
    </source>
</evidence>
<keyword evidence="6 7" id="KW-0676">Redox-active center</keyword>
<keyword evidence="2 7" id="KW-0285">Flavoprotein</keyword>
<dbReference type="NCBIfam" id="TIGR01292">
    <property type="entry name" value="TRX_reduct"/>
    <property type="match status" value="1"/>
</dbReference>
<organism evidence="11">
    <name type="scientific">Auxenochlorella protothecoides</name>
    <name type="common">Green microalga</name>
    <name type="synonym">Chlorella protothecoides</name>
    <dbReference type="NCBI Taxonomy" id="3075"/>
    <lineage>
        <taxon>Eukaryota</taxon>
        <taxon>Viridiplantae</taxon>
        <taxon>Chlorophyta</taxon>
        <taxon>core chlorophytes</taxon>
        <taxon>Trebouxiophyceae</taxon>
        <taxon>Chlorellales</taxon>
        <taxon>Chlorellaceae</taxon>
        <taxon>Auxenochlorella</taxon>
    </lineage>
</organism>
<dbReference type="AlphaFoldDB" id="A0A1D2A637"/>
<sequence>MMSAQGMTGAVSRLHPRPFQPSAKSVPRHARAPRAAHDRSRSQDHQAPRPRRTWAPTRASPSDGNGASPPSTDTVERLIIIGSGPAGYTAAIYAARANLRPLVYEGYQAGGSPGGQLMTTNEVENFPGFPDGITGPDLMDLMRRQAERWGARLVTEDVESVDLGARPFTVRGTDTTARAHSLIIATGATAKRLGIPSESTYWSAGISACAICDGASPLFRNQPLVVVGGGDTAVEEAMYLTKYGTHVHLLVRGSRLRASGAMQQRVARAPRVTVHYNTRVEDVEGDGRLLTGVRTVGADGGGEARTIPARGLFYGIGHQPNSGFLEGQLELDAGGYVAVGAGGATSVPGVFAAGDLHDKEWRQAVTAAGSGCAAALAAERWLAEQDLTTVEDAVEAGPLQGDALGAGADAGAAAGDAAAAPQRHASVPRGDFDPASTKHRGQYALRKLYHESQGLVMVLYSAPSCAPCRTVKPILNKLVDEFEGKVNFVEIDIEEDSEIAQAAGVHSTPTLQFFKQKERVLHQPGVKMKREYRALIESNL</sequence>
<evidence type="ECO:0000256" key="2">
    <source>
        <dbReference type="ARBA" id="ARBA00022630"/>
    </source>
</evidence>
<comment type="cofactor">
    <cofactor evidence="8">
        <name>FAD</name>
        <dbReference type="ChEBI" id="CHEBI:57692"/>
    </cofactor>
    <text evidence="8">Binds 1 FAD per subunit.</text>
</comment>
<reference evidence="11" key="1">
    <citation type="submission" date="2015-08" db="EMBL/GenBank/DDBJ databases">
        <authorList>
            <person name="Babu N.S."/>
            <person name="Beckwith C.J."/>
            <person name="Beseler K.G."/>
            <person name="Brison A."/>
            <person name="Carone J.V."/>
            <person name="Caskin T.P."/>
            <person name="Diamond M."/>
            <person name="Durham M.E."/>
            <person name="Foxe J.M."/>
            <person name="Go M."/>
            <person name="Henderson B.A."/>
            <person name="Jones I.B."/>
            <person name="McGettigan J.A."/>
            <person name="Micheletti S.J."/>
            <person name="Nasrallah M.E."/>
            <person name="Ortiz D."/>
            <person name="Piller C.R."/>
            <person name="Privatt S.R."/>
            <person name="Schneider S.L."/>
            <person name="Sharp S."/>
            <person name="Smith T.C."/>
            <person name="Stanton J.D."/>
            <person name="Ullery H.E."/>
            <person name="Wilson R.J."/>
            <person name="Serrano M.G."/>
            <person name="Buck G."/>
            <person name="Lee V."/>
            <person name="Wang Y."/>
            <person name="Carvalho R."/>
            <person name="Voegtly L."/>
            <person name="Shi R."/>
            <person name="Duckworth R."/>
            <person name="Johnson A."/>
            <person name="Loviza R."/>
            <person name="Walstead R."/>
            <person name="Shah Z."/>
            <person name="Kiflezghi M."/>
            <person name="Wade K."/>
            <person name="Ball S.L."/>
            <person name="Bradley K.W."/>
            <person name="Asai D.J."/>
            <person name="Bowman C.A."/>
            <person name="Russell D.A."/>
            <person name="Pope W.H."/>
            <person name="Jacobs-Sera D."/>
            <person name="Hendrix R.W."/>
            <person name="Hatfull G.F."/>
        </authorList>
    </citation>
    <scope>NUCLEOTIDE SEQUENCE</scope>
</reference>
<keyword evidence="4 7" id="KW-0560">Oxidoreductase</keyword>
<feature type="domain" description="Thioredoxin" evidence="10">
    <location>
        <begin position="408"/>
        <end position="540"/>
    </location>
</feature>
<dbReference type="GO" id="GO:0004791">
    <property type="term" value="F:thioredoxin-disulfide reductase (NADPH) activity"/>
    <property type="evidence" value="ECO:0007669"/>
    <property type="project" value="UniProtKB-UniRule"/>
</dbReference>
<feature type="region of interest" description="Disordered" evidence="9">
    <location>
        <begin position="1"/>
        <end position="73"/>
    </location>
</feature>
<evidence type="ECO:0000256" key="4">
    <source>
        <dbReference type="ARBA" id="ARBA00023002"/>
    </source>
</evidence>
<comment type="subunit">
    <text evidence="7">Homodimer.</text>
</comment>
<evidence type="ECO:0000256" key="6">
    <source>
        <dbReference type="ARBA" id="ARBA00023284"/>
    </source>
</evidence>
<dbReference type="PRINTS" id="PR00368">
    <property type="entry name" value="FADPNR"/>
</dbReference>
<dbReference type="InterPro" id="IPR013766">
    <property type="entry name" value="Thioredoxin_domain"/>
</dbReference>
<dbReference type="InterPro" id="IPR008255">
    <property type="entry name" value="Pyr_nucl-diS_OxRdtase_2_AS"/>
</dbReference>
<evidence type="ECO:0000259" key="10">
    <source>
        <dbReference type="PROSITE" id="PS51352"/>
    </source>
</evidence>
<evidence type="ECO:0000256" key="9">
    <source>
        <dbReference type="SAM" id="MobiDB-lite"/>
    </source>
</evidence>
<keyword evidence="3 7" id="KW-0274">FAD</keyword>
<dbReference type="Pfam" id="PF07992">
    <property type="entry name" value="Pyr_redox_2"/>
    <property type="match status" value="1"/>
</dbReference>
<dbReference type="Gene3D" id="3.50.50.60">
    <property type="entry name" value="FAD/NAD(P)-binding domain"/>
    <property type="match status" value="2"/>
</dbReference>
<feature type="compositionally biased region" description="Basic and acidic residues" evidence="9">
    <location>
        <begin position="35"/>
        <end position="47"/>
    </location>
</feature>
<dbReference type="PROSITE" id="PS51352">
    <property type="entry name" value="THIOREDOXIN_2"/>
    <property type="match status" value="1"/>
</dbReference>
<dbReference type="InterPro" id="IPR036249">
    <property type="entry name" value="Thioredoxin-like_sf"/>
</dbReference>
<dbReference type="GO" id="GO:0005737">
    <property type="term" value="C:cytoplasm"/>
    <property type="evidence" value="ECO:0007669"/>
    <property type="project" value="InterPro"/>
</dbReference>
<gene>
    <name evidence="11" type="ORF">g.967</name>
</gene>
<protein>
    <recommendedName>
        <fullName evidence="7">Thioredoxin reductase</fullName>
        <ecNumber evidence="7">1.8.1.9</ecNumber>
    </recommendedName>
</protein>
<dbReference type="InterPro" id="IPR036188">
    <property type="entry name" value="FAD/NAD-bd_sf"/>
</dbReference>
<evidence type="ECO:0000313" key="11">
    <source>
        <dbReference type="EMBL" id="JAT74682.1"/>
    </source>
</evidence>
<name>A0A1D2A637_AUXPR</name>